<dbReference type="EMBL" id="FORM01000008">
    <property type="protein sequence ID" value="SFJ49912.1"/>
    <property type="molecule type" value="Genomic_DNA"/>
</dbReference>
<proteinExistence type="predicted"/>
<gene>
    <name evidence="1" type="ORF">SAMN05443431_108162</name>
</gene>
<reference evidence="2" key="1">
    <citation type="submission" date="2016-10" db="EMBL/GenBank/DDBJ databases">
        <authorList>
            <person name="Varghese N."/>
            <person name="Submissions S."/>
        </authorList>
    </citation>
    <scope>NUCLEOTIDE SEQUENCE [LARGE SCALE GENOMIC DNA]</scope>
    <source>
        <strain evidence="2">DSM 28881</strain>
    </source>
</reference>
<sequence>MNFPKIGLMDTINIEQLRKDYNLPPFRDYFNSMTINHFEMNKQAMLDRGITEPKLYN</sequence>
<dbReference type="AlphaFoldDB" id="A0A1I3RVI5"/>
<dbReference type="Proteomes" id="UP000199559">
    <property type="component" value="Unassembled WGS sequence"/>
</dbReference>
<organism evidence="1 2">
    <name type="scientific">Olleya namhaensis</name>
    <dbReference type="NCBI Taxonomy" id="1144750"/>
    <lineage>
        <taxon>Bacteria</taxon>
        <taxon>Pseudomonadati</taxon>
        <taxon>Bacteroidota</taxon>
        <taxon>Flavobacteriia</taxon>
        <taxon>Flavobacteriales</taxon>
        <taxon>Flavobacteriaceae</taxon>
    </lineage>
</organism>
<accession>A0A1I3RVI5</accession>
<keyword evidence="2" id="KW-1185">Reference proteome</keyword>
<name>A0A1I3RVI5_9FLAO</name>
<protein>
    <submittedName>
        <fullName evidence="1">Uncharacterized protein</fullName>
    </submittedName>
</protein>
<dbReference type="RefSeq" id="WP_177183541.1">
    <property type="nucleotide sequence ID" value="NZ_FORM01000008.1"/>
</dbReference>
<evidence type="ECO:0000313" key="2">
    <source>
        <dbReference type="Proteomes" id="UP000199559"/>
    </source>
</evidence>
<evidence type="ECO:0000313" key="1">
    <source>
        <dbReference type="EMBL" id="SFJ49912.1"/>
    </source>
</evidence>